<dbReference type="CDD" id="cd00865">
    <property type="entry name" value="PEBP_bact_arch"/>
    <property type="match status" value="1"/>
</dbReference>
<feature type="compositionally biased region" description="Basic and acidic residues" evidence="2">
    <location>
        <begin position="76"/>
        <end position="85"/>
    </location>
</feature>
<accession>A0ABP8XA46</accession>
<sequence length="206" mass="21644">MPRTRRRAEHDDTGTPDRHADRAAREELEREHPPAPKGDPERAAGPRGDGQGGQAVEKAPATGPELRSPAFTDHTPIPDRHHGEDAVPPPLEWGEVPEGAAELALVVEDLDADGRVHRLVAGIPASATGIGEEGLPEGAVEGRTSGGGTGWEPPRTPVGEDHRLAFRLLVLDEPLGLSEGAGPDELHTAAEGHVLCRGTLVGLVAR</sequence>
<dbReference type="EMBL" id="BAABIC010000017">
    <property type="protein sequence ID" value="GAA4702601.1"/>
    <property type="molecule type" value="Genomic_DNA"/>
</dbReference>
<name>A0ABP8XA46_9PSEU</name>
<dbReference type="Proteomes" id="UP001500325">
    <property type="component" value="Unassembled WGS sequence"/>
</dbReference>
<dbReference type="SUPFAM" id="SSF49777">
    <property type="entry name" value="PEBP-like"/>
    <property type="match status" value="1"/>
</dbReference>
<evidence type="ECO:0008006" key="5">
    <source>
        <dbReference type="Google" id="ProtNLM"/>
    </source>
</evidence>
<comment type="similarity">
    <text evidence="1">Belongs to the UPF0098 family.</text>
</comment>
<feature type="region of interest" description="Disordered" evidence="2">
    <location>
        <begin position="1"/>
        <end position="94"/>
    </location>
</feature>
<dbReference type="Pfam" id="PF01161">
    <property type="entry name" value="PBP"/>
    <property type="match status" value="1"/>
</dbReference>
<organism evidence="3 4">
    <name type="scientific">Pseudonocardia yuanmonensis</name>
    <dbReference type="NCBI Taxonomy" id="1095914"/>
    <lineage>
        <taxon>Bacteria</taxon>
        <taxon>Bacillati</taxon>
        <taxon>Actinomycetota</taxon>
        <taxon>Actinomycetes</taxon>
        <taxon>Pseudonocardiales</taxon>
        <taxon>Pseudonocardiaceae</taxon>
        <taxon>Pseudonocardia</taxon>
    </lineage>
</organism>
<comment type="caution">
    <text evidence="3">The sequence shown here is derived from an EMBL/GenBank/DDBJ whole genome shotgun (WGS) entry which is preliminary data.</text>
</comment>
<evidence type="ECO:0000313" key="3">
    <source>
        <dbReference type="EMBL" id="GAA4702601.1"/>
    </source>
</evidence>
<evidence type="ECO:0000256" key="1">
    <source>
        <dbReference type="ARBA" id="ARBA00007120"/>
    </source>
</evidence>
<feature type="compositionally biased region" description="Basic and acidic residues" evidence="2">
    <location>
        <begin position="8"/>
        <end position="44"/>
    </location>
</feature>
<reference evidence="4" key="1">
    <citation type="journal article" date="2019" name="Int. J. Syst. Evol. Microbiol.">
        <title>The Global Catalogue of Microorganisms (GCM) 10K type strain sequencing project: providing services to taxonomists for standard genome sequencing and annotation.</title>
        <authorList>
            <consortium name="The Broad Institute Genomics Platform"/>
            <consortium name="The Broad Institute Genome Sequencing Center for Infectious Disease"/>
            <person name="Wu L."/>
            <person name="Ma J."/>
        </authorList>
    </citation>
    <scope>NUCLEOTIDE SEQUENCE [LARGE SCALE GENOMIC DNA]</scope>
    <source>
        <strain evidence="4">JCM 18055</strain>
    </source>
</reference>
<protein>
    <recommendedName>
        <fullName evidence="5">Phosphatidylethanolamine-binding protein</fullName>
    </recommendedName>
</protein>
<dbReference type="InterPro" id="IPR008914">
    <property type="entry name" value="PEBP"/>
</dbReference>
<evidence type="ECO:0000313" key="4">
    <source>
        <dbReference type="Proteomes" id="UP001500325"/>
    </source>
</evidence>
<gene>
    <name evidence="3" type="ORF">GCM10023215_47370</name>
</gene>
<dbReference type="Gene3D" id="3.90.280.10">
    <property type="entry name" value="PEBP-like"/>
    <property type="match status" value="1"/>
</dbReference>
<feature type="region of interest" description="Disordered" evidence="2">
    <location>
        <begin position="130"/>
        <end position="157"/>
    </location>
</feature>
<proteinExistence type="inferred from homology"/>
<evidence type="ECO:0000256" key="2">
    <source>
        <dbReference type="SAM" id="MobiDB-lite"/>
    </source>
</evidence>
<keyword evidence="4" id="KW-1185">Reference proteome</keyword>
<dbReference type="InterPro" id="IPR036610">
    <property type="entry name" value="PEBP-like_sf"/>
</dbReference>
<dbReference type="InterPro" id="IPR005247">
    <property type="entry name" value="YbhB_YbcL/LppC-like"/>
</dbReference>